<dbReference type="InterPro" id="IPR046834">
    <property type="entry name" value="ABC_ATPase_C"/>
</dbReference>
<evidence type="ECO:0000313" key="4">
    <source>
        <dbReference type="EMBL" id="CAK0816957.1"/>
    </source>
</evidence>
<evidence type="ECO:0000259" key="3">
    <source>
        <dbReference type="Pfam" id="PF20446"/>
    </source>
</evidence>
<name>A0ABN9RD80_9DINO</name>
<protein>
    <submittedName>
        <fullName evidence="4">Uncharacterized protein</fullName>
    </submittedName>
</protein>
<feature type="domain" description="ATPase of the ABC class C-terminal" evidence="2">
    <location>
        <begin position="94"/>
        <end position="141"/>
    </location>
</feature>
<proteinExistence type="predicted"/>
<dbReference type="PANTHER" id="PTHR38149">
    <property type="entry name" value="ATPASE"/>
    <property type="match status" value="1"/>
</dbReference>
<feature type="region of interest" description="Disordered" evidence="1">
    <location>
        <begin position="1"/>
        <end position="22"/>
    </location>
</feature>
<dbReference type="InterPro" id="IPR019195">
    <property type="entry name" value="ABC_ATPase_put"/>
</dbReference>
<dbReference type="Proteomes" id="UP001189429">
    <property type="component" value="Unassembled WGS sequence"/>
</dbReference>
<feature type="non-terminal residue" evidence="4">
    <location>
        <position position="143"/>
    </location>
</feature>
<sequence length="143" mass="15052">MADMLRGGTGTDWTQAVSGGGWGGSKGGDVNIDAPGQYVLPRTCMVATAAFVEARLTLSLPARGRSVEGQRAAQIVGGLMDVVKRSMYFGAIDQGALRSHILSVEDQEAARAQLEELGLVAFVMNGSILPRKSGVDDRPMTTK</sequence>
<dbReference type="Pfam" id="PF09818">
    <property type="entry name" value="ABC_ATPase"/>
    <property type="match status" value="1"/>
</dbReference>
<gene>
    <name evidence="4" type="ORF">PCOR1329_LOCUS19703</name>
</gene>
<dbReference type="PANTHER" id="PTHR38149:SF1">
    <property type="entry name" value="ATPASE"/>
    <property type="match status" value="1"/>
</dbReference>
<keyword evidence="5" id="KW-1185">Reference proteome</keyword>
<reference evidence="4" key="1">
    <citation type="submission" date="2023-10" db="EMBL/GenBank/DDBJ databases">
        <authorList>
            <person name="Chen Y."/>
            <person name="Shah S."/>
            <person name="Dougan E. K."/>
            <person name="Thang M."/>
            <person name="Chan C."/>
        </authorList>
    </citation>
    <scope>NUCLEOTIDE SEQUENCE [LARGE SCALE GENOMIC DNA]</scope>
</reference>
<organism evidence="4 5">
    <name type="scientific">Prorocentrum cordatum</name>
    <dbReference type="NCBI Taxonomy" id="2364126"/>
    <lineage>
        <taxon>Eukaryota</taxon>
        <taxon>Sar</taxon>
        <taxon>Alveolata</taxon>
        <taxon>Dinophyceae</taxon>
        <taxon>Prorocentrales</taxon>
        <taxon>Prorocentraceae</taxon>
        <taxon>Prorocentrum</taxon>
    </lineage>
</organism>
<evidence type="ECO:0000259" key="2">
    <source>
        <dbReference type="Pfam" id="PF09818"/>
    </source>
</evidence>
<dbReference type="Pfam" id="PF20446">
    <property type="entry name" value="ABC_N"/>
    <property type="match status" value="1"/>
</dbReference>
<evidence type="ECO:0000256" key="1">
    <source>
        <dbReference type="SAM" id="MobiDB-lite"/>
    </source>
</evidence>
<evidence type="ECO:0000313" key="5">
    <source>
        <dbReference type="Proteomes" id="UP001189429"/>
    </source>
</evidence>
<accession>A0ABN9RD80</accession>
<feature type="domain" description="ATPase of the ABC class N-terminal" evidence="3">
    <location>
        <begin position="22"/>
        <end position="88"/>
    </location>
</feature>
<dbReference type="EMBL" id="CAUYUJ010006323">
    <property type="protein sequence ID" value="CAK0816957.1"/>
    <property type="molecule type" value="Genomic_DNA"/>
</dbReference>
<comment type="caution">
    <text evidence="4">The sequence shown here is derived from an EMBL/GenBank/DDBJ whole genome shotgun (WGS) entry which is preliminary data.</text>
</comment>
<dbReference type="InterPro" id="IPR046833">
    <property type="entry name" value="ABC_N"/>
</dbReference>